<reference evidence="2" key="1">
    <citation type="journal article" date="2014" name="Front. Microbiol.">
        <title>High frequency of phylogenetically diverse reductive dehalogenase-homologous genes in deep subseafloor sedimentary metagenomes.</title>
        <authorList>
            <person name="Kawai M."/>
            <person name="Futagami T."/>
            <person name="Toyoda A."/>
            <person name="Takaki Y."/>
            <person name="Nishi S."/>
            <person name="Hori S."/>
            <person name="Arai W."/>
            <person name="Tsubouchi T."/>
            <person name="Morono Y."/>
            <person name="Uchiyama I."/>
            <person name="Ito T."/>
            <person name="Fujiyama A."/>
            <person name="Inagaki F."/>
            <person name="Takami H."/>
        </authorList>
    </citation>
    <scope>NUCLEOTIDE SEQUENCE</scope>
    <source>
        <strain evidence="2">Expedition CK06-06</strain>
    </source>
</reference>
<dbReference type="InterPro" id="IPR007844">
    <property type="entry name" value="AsmA"/>
</dbReference>
<protein>
    <recommendedName>
        <fullName evidence="1">AsmA domain-containing protein</fullName>
    </recommendedName>
</protein>
<evidence type="ECO:0000259" key="1">
    <source>
        <dbReference type="Pfam" id="PF05170"/>
    </source>
</evidence>
<dbReference type="AlphaFoldDB" id="X0VX38"/>
<feature type="domain" description="AsmA" evidence="1">
    <location>
        <begin position="49"/>
        <end position="142"/>
    </location>
</feature>
<feature type="non-terminal residue" evidence="2">
    <location>
        <position position="1"/>
    </location>
</feature>
<name>X0VX38_9ZZZZ</name>
<accession>X0VX38</accession>
<dbReference type="EMBL" id="BARS01031858">
    <property type="protein sequence ID" value="GAG22885.1"/>
    <property type="molecule type" value="Genomic_DNA"/>
</dbReference>
<sequence>LDLRVNFLNQDISCLLSNFIKSDLIGKLRGQATGSLEIKGNYTSPDLYLSALIEDVQLEKVPLNSIEVKLDKIGSVIRINQLKLSQRKGELVAGGWINLGEDNKNLDIHLSADNVDLSQLSNLFGIEEEIKGLASFKAEVTGDIDLPNVSFSAKVEKGKFQDFIFDNLTFEALYNQDILEVKQFILDKEGHQIKGKGKIPYEFSFMGREKITPSLAEIPIDFILTLENTDLSFIKIFFPKDLKQVRGSTNAELEVSGTLNQ</sequence>
<proteinExistence type="predicted"/>
<comment type="caution">
    <text evidence="2">The sequence shown here is derived from an EMBL/GenBank/DDBJ whole genome shotgun (WGS) entry which is preliminary data.</text>
</comment>
<organism evidence="2">
    <name type="scientific">marine sediment metagenome</name>
    <dbReference type="NCBI Taxonomy" id="412755"/>
    <lineage>
        <taxon>unclassified sequences</taxon>
        <taxon>metagenomes</taxon>
        <taxon>ecological metagenomes</taxon>
    </lineage>
</organism>
<gene>
    <name evidence="2" type="ORF">S01H1_49513</name>
</gene>
<feature type="non-terminal residue" evidence="2">
    <location>
        <position position="261"/>
    </location>
</feature>
<dbReference type="Pfam" id="PF05170">
    <property type="entry name" value="AsmA"/>
    <property type="match status" value="1"/>
</dbReference>
<evidence type="ECO:0000313" key="2">
    <source>
        <dbReference type="EMBL" id="GAG22885.1"/>
    </source>
</evidence>